<evidence type="ECO:0000256" key="1">
    <source>
        <dbReference type="SAM" id="MobiDB-lite"/>
    </source>
</evidence>
<feature type="compositionally biased region" description="Basic residues" evidence="1">
    <location>
        <begin position="27"/>
        <end position="37"/>
    </location>
</feature>
<gene>
    <name evidence="2" type="ORF">LITE_LOCUS23918</name>
</gene>
<sequence length="62" mass="7278">MNHHRHRYRLGQTPIRTNRRRELREKPPKRRPARKNLRSPSSLISSPPQSLQSPPLGRCSST</sequence>
<feature type="compositionally biased region" description="Low complexity" evidence="1">
    <location>
        <begin position="38"/>
        <end position="56"/>
    </location>
</feature>
<organism evidence="2 3">
    <name type="scientific">Linum tenue</name>
    <dbReference type="NCBI Taxonomy" id="586396"/>
    <lineage>
        <taxon>Eukaryota</taxon>
        <taxon>Viridiplantae</taxon>
        <taxon>Streptophyta</taxon>
        <taxon>Embryophyta</taxon>
        <taxon>Tracheophyta</taxon>
        <taxon>Spermatophyta</taxon>
        <taxon>Magnoliopsida</taxon>
        <taxon>eudicotyledons</taxon>
        <taxon>Gunneridae</taxon>
        <taxon>Pentapetalae</taxon>
        <taxon>rosids</taxon>
        <taxon>fabids</taxon>
        <taxon>Malpighiales</taxon>
        <taxon>Linaceae</taxon>
        <taxon>Linum</taxon>
    </lineage>
</organism>
<evidence type="ECO:0000313" key="2">
    <source>
        <dbReference type="EMBL" id="CAI0433545.1"/>
    </source>
</evidence>
<dbReference type="EMBL" id="CAMGYJ010000006">
    <property type="protein sequence ID" value="CAI0433545.1"/>
    <property type="molecule type" value="Genomic_DNA"/>
</dbReference>
<feature type="region of interest" description="Disordered" evidence="1">
    <location>
        <begin position="1"/>
        <end position="62"/>
    </location>
</feature>
<name>A0AAV0LIY0_9ROSI</name>
<dbReference type="AlphaFoldDB" id="A0AAV0LIY0"/>
<protein>
    <submittedName>
        <fullName evidence="2">Uncharacterized protein</fullName>
    </submittedName>
</protein>
<dbReference type="Proteomes" id="UP001154282">
    <property type="component" value="Unassembled WGS sequence"/>
</dbReference>
<evidence type="ECO:0000313" key="3">
    <source>
        <dbReference type="Proteomes" id="UP001154282"/>
    </source>
</evidence>
<proteinExistence type="predicted"/>
<keyword evidence="3" id="KW-1185">Reference proteome</keyword>
<accession>A0AAV0LIY0</accession>
<comment type="caution">
    <text evidence="2">The sequence shown here is derived from an EMBL/GenBank/DDBJ whole genome shotgun (WGS) entry which is preliminary data.</text>
</comment>
<reference evidence="2" key="1">
    <citation type="submission" date="2022-08" db="EMBL/GenBank/DDBJ databases">
        <authorList>
            <person name="Gutierrez-Valencia J."/>
        </authorList>
    </citation>
    <scope>NUCLEOTIDE SEQUENCE</scope>
</reference>